<reference evidence="1" key="1">
    <citation type="submission" date="2018-02" db="EMBL/GenBank/DDBJ databases">
        <title>The genomes of Aspergillus section Nigri reveals drivers in fungal speciation.</title>
        <authorList>
            <consortium name="DOE Joint Genome Institute"/>
            <person name="Vesth T.C."/>
            <person name="Nybo J."/>
            <person name="Theobald S."/>
            <person name="Brandl J."/>
            <person name="Frisvad J.C."/>
            <person name="Nielsen K.F."/>
            <person name="Lyhne E.K."/>
            <person name="Kogle M.E."/>
            <person name="Kuo A."/>
            <person name="Riley R."/>
            <person name="Clum A."/>
            <person name="Nolan M."/>
            <person name="Lipzen A."/>
            <person name="Salamov A."/>
            <person name="Henrissat B."/>
            <person name="Wiebenga A."/>
            <person name="De vries R.P."/>
            <person name="Grigoriev I.V."/>
            <person name="Mortensen U.H."/>
            <person name="Andersen M.R."/>
            <person name="Baker S.E."/>
        </authorList>
    </citation>
    <scope>NUCLEOTIDE SEQUENCE</scope>
    <source>
        <strain evidence="1">CBS 121060</strain>
    </source>
</reference>
<accession>A0ACD1HJI5</accession>
<protein>
    <submittedName>
        <fullName evidence="1">Uncharacterized protein</fullName>
    </submittedName>
</protein>
<gene>
    <name evidence="1" type="ORF">BO66DRAFT_225105</name>
</gene>
<dbReference type="Proteomes" id="UP000249661">
    <property type="component" value="Unassembled WGS sequence"/>
</dbReference>
<keyword evidence="2" id="KW-1185">Reference proteome</keyword>
<proteinExistence type="predicted"/>
<organism evidence="1 2">
    <name type="scientific">Aspergillus aculeatinus CBS 121060</name>
    <dbReference type="NCBI Taxonomy" id="1448322"/>
    <lineage>
        <taxon>Eukaryota</taxon>
        <taxon>Fungi</taxon>
        <taxon>Dikarya</taxon>
        <taxon>Ascomycota</taxon>
        <taxon>Pezizomycotina</taxon>
        <taxon>Eurotiomycetes</taxon>
        <taxon>Eurotiomycetidae</taxon>
        <taxon>Eurotiales</taxon>
        <taxon>Aspergillaceae</taxon>
        <taxon>Aspergillus</taxon>
        <taxon>Aspergillus subgen. Circumdati</taxon>
    </lineage>
</organism>
<name>A0ACD1HJI5_9EURO</name>
<evidence type="ECO:0000313" key="2">
    <source>
        <dbReference type="Proteomes" id="UP000249661"/>
    </source>
</evidence>
<evidence type="ECO:0000313" key="1">
    <source>
        <dbReference type="EMBL" id="RAH73528.1"/>
    </source>
</evidence>
<sequence>MISSVSTFLIISLVTALADAFKTFDTNCTLPPPTIDELNYVSSPDTRGTLNILWSCLFTILACTWTVQHPDIPWQRKHFRSSENFKGQKVNEWNWKISKWKYSTAWFVTTILAPEIPLGKHLGDLWEAKRLRNQFEKEYKTNIKKGGKIEWTRKHWLFAIMGGFSMTTKASRDKIPQMVSSPTPEIENAVGAQSHSLSSSSQPEPSPDKGTDSGKPNKEDVEKGPVNQTTAEKKLATDSPEDDYPRILTPKEILQLVHDHKLHHLPDIDEEDIEDKSKSDKFIRVIAVFQILWLCIQVISRAVEHLAVSQLEIVTVAFALCAVIIYGLAWNKPQGVNIPISILQVSDQGADYGTSLEKETTPATASSGKGWVKHIITPEAIDKYFKVMEGEGYAASWFIPVVVLTGMLFSGVHLAAWRSHFPTHLEKLLWRIAAIYSTAFPLGDVLLLITIATTTEEHTPAGNVQPKHCIFKIIRRLSFGAWLLSFVVYFIARLYLLVEMFRTLAFQPTGAFVGTWAVNMPNIS</sequence>
<dbReference type="EMBL" id="KZ824939">
    <property type="protein sequence ID" value="RAH73528.1"/>
    <property type="molecule type" value="Genomic_DNA"/>
</dbReference>